<name>A0A0F7SIC5_PHARH</name>
<evidence type="ECO:0000313" key="2">
    <source>
        <dbReference type="EMBL" id="CDZ97468.1"/>
    </source>
</evidence>
<dbReference type="Gene3D" id="3.90.180.10">
    <property type="entry name" value="Medium-chain alcohol dehydrogenases, catalytic domain"/>
    <property type="match status" value="1"/>
</dbReference>
<dbReference type="PANTHER" id="PTHR45033">
    <property type="match status" value="1"/>
</dbReference>
<dbReference type="GO" id="GO:0016491">
    <property type="term" value="F:oxidoreductase activity"/>
    <property type="evidence" value="ECO:0007669"/>
    <property type="project" value="InterPro"/>
</dbReference>
<dbReference type="SUPFAM" id="SSF50129">
    <property type="entry name" value="GroES-like"/>
    <property type="match status" value="1"/>
</dbReference>
<dbReference type="AlphaFoldDB" id="A0A0F7SIC5"/>
<dbReference type="InterPro" id="IPR052711">
    <property type="entry name" value="Zinc_ADH-like"/>
</dbReference>
<dbReference type="SUPFAM" id="SSF51735">
    <property type="entry name" value="NAD(P)-binding Rossmann-fold domains"/>
    <property type="match status" value="1"/>
</dbReference>
<organism evidence="2">
    <name type="scientific">Phaffia rhodozyma</name>
    <name type="common">Yeast</name>
    <name type="synonym">Xanthophyllomyces dendrorhous</name>
    <dbReference type="NCBI Taxonomy" id="264483"/>
    <lineage>
        <taxon>Eukaryota</taxon>
        <taxon>Fungi</taxon>
        <taxon>Dikarya</taxon>
        <taxon>Basidiomycota</taxon>
        <taxon>Agaricomycotina</taxon>
        <taxon>Tremellomycetes</taxon>
        <taxon>Cystofilobasidiales</taxon>
        <taxon>Mrakiaceae</taxon>
        <taxon>Phaffia</taxon>
    </lineage>
</organism>
<proteinExistence type="predicted"/>
<dbReference type="CDD" id="cd08276">
    <property type="entry name" value="MDR7"/>
    <property type="match status" value="1"/>
</dbReference>
<accession>A0A0F7SIC5</accession>
<dbReference type="InterPro" id="IPR011032">
    <property type="entry name" value="GroES-like_sf"/>
</dbReference>
<dbReference type="Gene3D" id="3.40.50.720">
    <property type="entry name" value="NAD(P)-binding Rossmann-like Domain"/>
    <property type="match status" value="1"/>
</dbReference>
<evidence type="ECO:0000259" key="1">
    <source>
        <dbReference type="SMART" id="SM00829"/>
    </source>
</evidence>
<dbReference type="EMBL" id="LN483180">
    <property type="protein sequence ID" value="CDZ97468.1"/>
    <property type="molecule type" value="Genomic_DNA"/>
</dbReference>
<dbReference type="InterPro" id="IPR013149">
    <property type="entry name" value="ADH-like_C"/>
</dbReference>
<dbReference type="Pfam" id="PF08240">
    <property type="entry name" value="ADH_N"/>
    <property type="match status" value="1"/>
</dbReference>
<dbReference type="InterPro" id="IPR020843">
    <property type="entry name" value="ER"/>
</dbReference>
<dbReference type="InterPro" id="IPR036291">
    <property type="entry name" value="NAD(P)-bd_dom_sf"/>
</dbReference>
<reference evidence="2" key="1">
    <citation type="submission" date="2014-08" db="EMBL/GenBank/DDBJ databases">
        <authorList>
            <person name="Sharma Rahul"/>
            <person name="Thines Marco"/>
        </authorList>
    </citation>
    <scope>NUCLEOTIDE SEQUENCE</scope>
</reference>
<dbReference type="InterPro" id="IPR013154">
    <property type="entry name" value="ADH-like_N"/>
</dbReference>
<feature type="domain" description="Enoyl reductase (ER)" evidence="1">
    <location>
        <begin position="19"/>
        <end position="358"/>
    </location>
</feature>
<sequence length="362" mass="38640">MSTSSLPKTYSHYYLENRGTFDSIKFKQDVPLKAPGLNQVLIRVRAVSLNYRDLIIAKDQYPLSAVPERVIPASDGAGDVVAVGDGVSNWKAGDRVMATFTLDHQNGYFDEASFLDSTIGGAIDGMLAEYVIMPTSGLVRVPEHLTYEEAATLPCAALTAWNALFGTDGSVALKPGQSVLLEGTGGVSCFGAQFALMAGARAIITSSSDEKLGQVAEAVKTLGGSRLETINYKTTPEWDEEVLKKTGNQGVAHVLEVGGQGTIEKAFSCLKQGGVVSCIGFLAKPGDMPPNVALLALVKGAVFRGFLVGSRRQFEQMCDAISLHKMRPIVGKVFEYKDARAAYEFQAGQTGFVGKVVIKVSN</sequence>
<protein>
    <submittedName>
        <fullName evidence="2">Zinc-binding oxidoreductase</fullName>
    </submittedName>
</protein>
<dbReference type="SMART" id="SM00829">
    <property type="entry name" value="PKS_ER"/>
    <property type="match status" value="1"/>
</dbReference>
<dbReference type="Pfam" id="PF00107">
    <property type="entry name" value="ADH_zinc_N"/>
    <property type="match status" value="1"/>
</dbReference>
<dbReference type="PANTHER" id="PTHR45033:SF2">
    <property type="entry name" value="ZINC-TYPE ALCOHOL DEHYDROGENASE-LIKE PROTEIN C1773.06C"/>
    <property type="match status" value="1"/>
</dbReference>